<name>A0AAD6YRS0_9AGAR</name>
<dbReference type="GO" id="GO:0020037">
    <property type="term" value="F:heme binding"/>
    <property type="evidence" value="ECO:0007669"/>
    <property type="project" value="InterPro"/>
</dbReference>
<dbReference type="InterPro" id="IPR050783">
    <property type="entry name" value="Oxylipin_biosynth_metab"/>
</dbReference>
<evidence type="ECO:0000256" key="3">
    <source>
        <dbReference type="ARBA" id="ARBA00022559"/>
    </source>
</evidence>
<evidence type="ECO:0000256" key="9">
    <source>
        <dbReference type="ARBA" id="ARBA00022964"/>
    </source>
</evidence>
<evidence type="ECO:0000313" key="16">
    <source>
        <dbReference type="Proteomes" id="UP001219525"/>
    </source>
</evidence>
<dbReference type="InterPro" id="IPR037120">
    <property type="entry name" value="Haem_peroxidase_sf_animal"/>
</dbReference>
<accession>A0AAD6YRS0</accession>
<evidence type="ECO:0000256" key="6">
    <source>
        <dbReference type="ARBA" id="ARBA00022767"/>
    </source>
</evidence>
<comment type="cofactor">
    <cofactor evidence="1">
        <name>Ca(2+)</name>
        <dbReference type="ChEBI" id="CHEBI:29108"/>
    </cofactor>
</comment>
<evidence type="ECO:0000313" key="15">
    <source>
        <dbReference type="EMBL" id="KAJ7226884.1"/>
    </source>
</evidence>
<evidence type="ECO:0000256" key="12">
    <source>
        <dbReference type="ARBA" id="ARBA00023098"/>
    </source>
</evidence>
<keyword evidence="12" id="KW-0443">Lipid metabolism</keyword>
<sequence>MADAASARDVRDLNPNADLDNTNTVTVTLILKLRLAERRTCARRMLGQALEFVREPEAEAMKARGEITSDFAARIRIRASCDPTWWKLPLVIALLYLAATRNQLEEHNLYDTYLPGELPVKKCDGVNLAARTLDGTCNELKTPAMGSLGTRFGRYVPIDKSYGENETTNLYTPNPRTISQQLFKRETFTPAPSINLLAAAWIQFQVHDWFSHDPVNDPDNYLTFPLPANDPLRATGQNNMSIRRTVWESHPGRPNTFNNINTHWWDLSPVYGQDSATNAKVRSFIDGKLNVAGDGLLPVGPDGLDITGFNDNWWAGLSMMHNIWTKEHNYVCDMLKASNPMWNDQQLYDHARLITTALNAKIHTVEWTPALLQDKILLAAMNANWYGLAPEWLQDLVPDLHIFPALSEAWYGIVGGEPNFDGVAFSHSEEFVSVYRFHSLLRDSITIRNHSDGADTANTYDIHEYTFGNAQNVIHDNSFADVVYTFGVDNPGALILHNYPDALLSLNKPGVPYTLDMGAVDVLRDRERGVPRYNEFRRLFLLKPAKTMDDISDDAATVAALRSVYGEDVEAVDLMAGCLAESPRATGFAFSNTQFQVFILAASRRLLTDRFFTTDYTAAVYTQQGLDYIQNSDFRAVIGRNIPELNASVYTVDNAFKPWKV</sequence>
<dbReference type="GO" id="GO:0006979">
    <property type="term" value="P:response to oxidative stress"/>
    <property type="evidence" value="ECO:0007669"/>
    <property type="project" value="InterPro"/>
</dbReference>
<keyword evidence="16" id="KW-1185">Reference proteome</keyword>
<evidence type="ECO:0000256" key="8">
    <source>
        <dbReference type="ARBA" id="ARBA00022832"/>
    </source>
</evidence>
<dbReference type="CDD" id="cd09818">
    <property type="entry name" value="PIOX_like"/>
    <property type="match status" value="1"/>
</dbReference>
<dbReference type="PANTHER" id="PTHR11903:SF11">
    <property type="entry name" value="ALPHA-DIOXYGENASE 1"/>
    <property type="match status" value="1"/>
</dbReference>
<dbReference type="InterPro" id="IPR034815">
    <property type="entry name" value="A_dioxygenase"/>
</dbReference>
<dbReference type="InterPro" id="IPR019791">
    <property type="entry name" value="Haem_peroxidase_animal"/>
</dbReference>
<dbReference type="Pfam" id="PF03098">
    <property type="entry name" value="An_peroxidase"/>
    <property type="match status" value="1"/>
</dbReference>
<dbReference type="AlphaFoldDB" id="A0AAD6YRS0"/>
<dbReference type="GO" id="GO:0004601">
    <property type="term" value="F:peroxidase activity"/>
    <property type="evidence" value="ECO:0007669"/>
    <property type="project" value="UniProtKB-KW"/>
</dbReference>
<keyword evidence="7" id="KW-0611">Plant defense</keyword>
<evidence type="ECO:0000256" key="14">
    <source>
        <dbReference type="PIRSR" id="PIRSR619791-2"/>
    </source>
</evidence>
<evidence type="ECO:0000256" key="2">
    <source>
        <dbReference type="ARBA" id="ARBA00022516"/>
    </source>
</evidence>
<gene>
    <name evidence="15" type="ORF">GGX14DRAFT_539148</name>
</gene>
<evidence type="ECO:0000256" key="7">
    <source>
        <dbReference type="ARBA" id="ARBA00022821"/>
    </source>
</evidence>
<dbReference type="Proteomes" id="UP001219525">
    <property type="component" value="Unassembled WGS sequence"/>
</dbReference>
<dbReference type="PROSITE" id="PS50292">
    <property type="entry name" value="PEROXIDASE_3"/>
    <property type="match status" value="1"/>
</dbReference>
<evidence type="ECO:0000256" key="11">
    <source>
        <dbReference type="ARBA" id="ARBA00023004"/>
    </source>
</evidence>
<dbReference type="PRINTS" id="PR00457">
    <property type="entry name" value="ANPEROXIDASE"/>
</dbReference>
<evidence type="ECO:0000256" key="13">
    <source>
        <dbReference type="ARBA" id="ARBA00023160"/>
    </source>
</evidence>
<organism evidence="15 16">
    <name type="scientific">Mycena pura</name>
    <dbReference type="NCBI Taxonomy" id="153505"/>
    <lineage>
        <taxon>Eukaryota</taxon>
        <taxon>Fungi</taxon>
        <taxon>Dikarya</taxon>
        <taxon>Basidiomycota</taxon>
        <taxon>Agaricomycotina</taxon>
        <taxon>Agaricomycetes</taxon>
        <taxon>Agaricomycetidae</taxon>
        <taxon>Agaricales</taxon>
        <taxon>Marasmiineae</taxon>
        <taxon>Mycenaceae</taxon>
        <taxon>Mycena</taxon>
    </lineage>
</organism>
<keyword evidence="6" id="KW-0925">Oxylipin biosynthesis</keyword>
<dbReference type="Gene3D" id="1.10.640.10">
    <property type="entry name" value="Haem peroxidase domain superfamily, animal type"/>
    <property type="match status" value="1"/>
</dbReference>
<keyword evidence="10" id="KW-0560">Oxidoreductase</keyword>
<keyword evidence="3 15" id="KW-0575">Peroxidase</keyword>
<dbReference type="InterPro" id="IPR010255">
    <property type="entry name" value="Haem_peroxidase_sf"/>
</dbReference>
<keyword evidence="4 14" id="KW-0349">Heme</keyword>
<evidence type="ECO:0000256" key="10">
    <source>
        <dbReference type="ARBA" id="ARBA00023002"/>
    </source>
</evidence>
<keyword evidence="5 14" id="KW-0479">Metal-binding</keyword>
<dbReference type="GO" id="GO:0004666">
    <property type="term" value="F:prostaglandin-endoperoxide synthase activity"/>
    <property type="evidence" value="ECO:0007669"/>
    <property type="project" value="TreeGrafter"/>
</dbReference>
<protein>
    <submittedName>
        <fullName evidence="15">Heme peroxidase-domain-containing protein</fullName>
    </submittedName>
</protein>
<dbReference type="GO" id="GO:0031408">
    <property type="term" value="P:oxylipin biosynthetic process"/>
    <property type="evidence" value="ECO:0007669"/>
    <property type="project" value="UniProtKB-KW"/>
</dbReference>
<evidence type="ECO:0000256" key="5">
    <source>
        <dbReference type="ARBA" id="ARBA00022723"/>
    </source>
</evidence>
<feature type="binding site" description="axial binding residue" evidence="14">
    <location>
        <position position="438"/>
    </location>
    <ligand>
        <name>heme b</name>
        <dbReference type="ChEBI" id="CHEBI:60344"/>
    </ligand>
    <ligandPart>
        <name>Fe</name>
        <dbReference type="ChEBI" id="CHEBI:18248"/>
    </ligandPart>
</feature>
<evidence type="ECO:0000256" key="1">
    <source>
        <dbReference type="ARBA" id="ARBA00001913"/>
    </source>
</evidence>
<dbReference type="GO" id="GO:0006952">
    <property type="term" value="P:defense response"/>
    <property type="evidence" value="ECO:0007669"/>
    <property type="project" value="UniProtKB-KW"/>
</dbReference>
<dbReference type="GO" id="GO:0016702">
    <property type="term" value="F:oxidoreductase activity, acting on single donors with incorporation of molecular oxygen, incorporation of two atoms of oxygen"/>
    <property type="evidence" value="ECO:0007669"/>
    <property type="project" value="TreeGrafter"/>
</dbReference>
<keyword evidence="8" id="KW-0276">Fatty acid metabolism</keyword>
<keyword evidence="11 14" id="KW-0408">Iron</keyword>
<keyword evidence="2" id="KW-0444">Lipid biosynthesis</keyword>
<dbReference type="GO" id="GO:0046872">
    <property type="term" value="F:metal ion binding"/>
    <property type="evidence" value="ECO:0007669"/>
    <property type="project" value="UniProtKB-KW"/>
</dbReference>
<comment type="caution">
    <text evidence="15">The sequence shown here is derived from an EMBL/GenBank/DDBJ whole genome shotgun (WGS) entry which is preliminary data.</text>
</comment>
<evidence type="ECO:0000256" key="4">
    <source>
        <dbReference type="ARBA" id="ARBA00022617"/>
    </source>
</evidence>
<reference evidence="15" key="1">
    <citation type="submission" date="2023-03" db="EMBL/GenBank/DDBJ databases">
        <title>Massive genome expansion in bonnet fungi (Mycena s.s.) driven by repeated elements and novel gene families across ecological guilds.</title>
        <authorList>
            <consortium name="Lawrence Berkeley National Laboratory"/>
            <person name="Harder C.B."/>
            <person name="Miyauchi S."/>
            <person name="Viragh M."/>
            <person name="Kuo A."/>
            <person name="Thoen E."/>
            <person name="Andreopoulos B."/>
            <person name="Lu D."/>
            <person name="Skrede I."/>
            <person name="Drula E."/>
            <person name="Henrissat B."/>
            <person name="Morin E."/>
            <person name="Kohler A."/>
            <person name="Barry K."/>
            <person name="LaButti K."/>
            <person name="Morin E."/>
            <person name="Salamov A."/>
            <person name="Lipzen A."/>
            <person name="Mereny Z."/>
            <person name="Hegedus B."/>
            <person name="Baldrian P."/>
            <person name="Stursova M."/>
            <person name="Weitz H."/>
            <person name="Taylor A."/>
            <person name="Grigoriev I.V."/>
            <person name="Nagy L.G."/>
            <person name="Martin F."/>
            <person name="Kauserud H."/>
        </authorList>
    </citation>
    <scope>NUCLEOTIDE SEQUENCE</scope>
    <source>
        <strain evidence="15">9144</strain>
    </source>
</reference>
<dbReference type="GO" id="GO:0005737">
    <property type="term" value="C:cytoplasm"/>
    <property type="evidence" value="ECO:0007669"/>
    <property type="project" value="TreeGrafter"/>
</dbReference>
<keyword evidence="9" id="KW-0223">Dioxygenase</keyword>
<dbReference type="PANTHER" id="PTHR11903">
    <property type="entry name" value="PROSTAGLANDIN G/H SYNTHASE"/>
    <property type="match status" value="1"/>
</dbReference>
<dbReference type="EMBL" id="JARJCW010000003">
    <property type="protein sequence ID" value="KAJ7226884.1"/>
    <property type="molecule type" value="Genomic_DNA"/>
</dbReference>
<dbReference type="SUPFAM" id="SSF48113">
    <property type="entry name" value="Heme-dependent peroxidases"/>
    <property type="match status" value="1"/>
</dbReference>
<proteinExistence type="predicted"/>
<dbReference type="GO" id="GO:0006633">
    <property type="term" value="P:fatty acid biosynthetic process"/>
    <property type="evidence" value="ECO:0007669"/>
    <property type="project" value="UniProtKB-KW"/>
</dbReference>
<keyword evidence="13" id="KW-0275">Fatty acid biosynthesis</keyword>